<proteinExistence type="predicted"/>
<organism evidence="1 2">
    <name type="scientific">Ligilactobacillus saerimneri</name>
    <dbReference type="NCBI Taxonomy" id="228229"/>
    <lineage>
        <taxon>Bacteria</taxon>
        <taxon>Bacillati</taxon>
        <taxon>Bacillota</taxon>
        <taxon>Bacilli</taxon>
        <taxon>Lactobacillales</taxon>
        <taxon>Lactobacillaceae</taxon>
        <taxon>Ligilactobacillus</taxon>
    </lineage>
</organism>
<protein>
    <submittedName>
        <fullName evidence="1">Uncharacterized protein</fullName>
    </submittedName>
</protein>
<reference evidence="1 2" key="1">
    <citation type="submission" date="2020-01" db="EMBL/GenBank/DDBJ databases">
        <title>Complete and circular genome sequences of six lactobacillus isolates from horses.</title>
        <authorList>
            <person name="Hassan H.M."/>
        </authorList>
    </citation>
    <scope>NUCLEOTIDE SEQUENCE [LARGE SCALE GENOMIC DNA]</scope>
    <source>
        <strain evidence="1 2">1A</strain>
    </source>
</reference>
<sequence length="116" mass="14026">MLEQIKQRKQQRKLRKIKRGMLEFIEIYLRGYVSHYPGLTVERVYKGIDSWCVVIYGQHQGQQKAVYRAHYEDGAFFFVYGKQDERLPKWRKKLLDFDIKTIARLYIEDHIENAIS</sequence>
<dbReference type="RefSeq" id="WP_180848456.1">
    <property type="nucleotide sequence ID" value="NZ_CP047418.1"/>
</dbReference>
<dbReference type="Proteomes" id="UP000510886">
    <property type="component" value="Chromosome"/>
</dbReference>
<dbReference type="AlphaFoldDB" id="A0A7H9ELJ9"/>
<dbReference type="KEGG" id="lsw:GTO87_05835"/>
<gene>
    <name evidence="1" type="ORF">GTO87_05835</name>
</gene>
<dbReference type="EMBL" id="CP047418">
    <property type="protein sequence ID" value="QLL78162.1"/>
    <property type="molecule type" value="Genomic_DNA"/>
</dbReference>
<evidence type="ECO:0000313" key="2">
    <source>
        <dbReference type="Proteomes" id="UP000510886"/>
    </source>
</evidence>
<evidence type="ECO:0000313" key="1">
    <source>
        <dbReference type="EMBL" id="QLL78162.1"/>
    </source>
</evidence>
<name>A0A7H9ELJ9_9LACO</name>
<accession>A0A7H9ELJ9</accession>